<dbReference type="EMBL" id="FN649036">
    <property type="protein sequence ID" value="CBJ27686.1"/>
    <property type="molecule type" value="Genomic_DNA"/>
</dbReference>
<keyword evidence="6 11" id="KW-0256">Endoplasmic reticulum</keyword>
<dbReference type="EC" id="2.3.1.-" evidence="11"/>
<dbReference type="STRING" id="2880.D7G7D5"/>
<evidence type="ECO:0000256" key="8">
    <source>
        <dbReference type="ARBA" id="ARBA00023098"/>
    </source>
</evidence>
<feature type="transmembrane region" description="Helical" evidence="11">
    <location>
        <begin position="89"/>
        <end position="114"/>
    </location>
</feature>
<dbReference type="GO" id="GO:0005789">
    <property type="term" value="C:endoplasmic reticulum membrane"/>
    <property type="evidence" value="ECO:0007669"/>
    <property type="project" value="UniProtKB-SubCell"/>
</dbReference>
<keyword evidence="4 11" id="KW-0808">Transferase</keyword>
<keyword evidence="9 11" id="KW-0472">Membrane</keyword>
<dbReference type="PANTHER" id="PTHR12317:SF63">
    <property type="entry name" value="DIACYLGLYCEROL O-ACYLTRANSFERASE 2"/>
    <property type="match status" value="1"/>
</dbReference>
<dbReference type="EMBL" id="FN649753">
    <property type="protein sequence ID" value="CBJ27686.1"/>
    <property type="molecule type" value="Genomic_DNA"/>
</dbReference>
<dbReference type="GO" id="GO:0019432">
    <property type="term" value="P:triglyceride biosynthetic process"/>
    <property type="evidence" value="ECO:0007669"/>
    <property type="project" value="TreeGrafter"/>
</dbReference>
<evidence type="ECO:0000256" key="9">
    <source>
        <dbReference type="ARBA" id="ARBA00023136"/>
    </source>
</evidence>
<reference evidence="12 13" key="1">
    <citation type="journal article" date="2010" name="Nature">
        <title>The Ectocarpus genome and the independent evolution of multicellularity in brown algae.</title>
        <authorList>
            <person name="Cock J.M."/>
            <person name="Sterck L."/>
            <person name="Rouze P."/>
            <person name="Scornet D."/>
            <person name="Allen A.E."/>
            <person name="Amoutzias G."/>
            <person name="Anthouard V."/>
            <person name="Artiguenave F."/>
            <person name="Aury J.M."/>
            <person name="Badger J.H."/>
            <person name="Beszteri B."/>
            <person name="Billiau K."/>
            <person name="Bonnet E."/>
            <person name="Bothwell J.H."/>
            <person name="Bowler C."/>
            <person name="Boyen C."/>
            <person name="Brownlee C."/>
            <person name="Carrano C.J."/>
            <person name="Charrier B."/>
            <person name="Cho G.Y."/>
            <person name="Coelho S.M."/>
            <person name="Collen J."/>
            <person name="Corre E."/>
            <person name="Da Silva C."/>
            <person name="Delage L."/>
            <person name="Delaroque N."/>
            <person name="Dittami S.M."/>
            <person name="Doulbeau S."/>
            <person name="Elias M."/>
            <person name="Farnham G."/>
            <person name="Gachon C.M."/>
            <person name="Gschloessl B."/>
            <person name="Heesch S."/>
            <person name="Jabbari K."/>
            <person name="Jubin C."/>
            <person name="Kawai H."/>
            <person name="Kimura K."/>
            <person name="Kloareg B."/>
            <person name="Kupper F.C."/>
            <person name="Lang D."/>
            <person name="Le Bail A."/>
            <person name="Leblanc C."/>
            <person name="Lerouge P."/>
            <person name="Lohr M."/>
            <person name="Lopez P.J."/>
            <person name="Martens C."/>
            <person name="Maumus F."/>
            <person name="Michel G."/>
            <person name="Miranda-Saavedra D."/>
            <person name="Morales J."/>
            <person name="Moreau H."/>
            <person name="Motomura T."/>
            <person name="Nagasato C."/>
            <person name="Napoli C.A."/>
            <person name="Nelson D.R."/>
            <person name="Nyvall-Collen P."/>
            <person name="Peters A.F."/>
            <person name="Pommier C."/>
            <person name="Potin P."/>
            <person name="Poulain J."/>
            <person name="Quesneville H."/>
            <person name="Read B."/>
            <person name="Rensing S.A."/>
            <person name="Ritter A."/>
            <person name="Rousvoal S."/>
            <person name="Samanta M."/>
            <person name="Samson G."/>
            <person name="Schroeder D.C."/>
            <person name="Segurens B."/>
            <person name="Strittmatter M."/>
            <person name="Tonon T."/>
            <person name="Tregear J.W."/>
            <person name="Valentin K."/>
            <person name="von Dassow P."/>
            <person name="Yamagishi T."/>
            <person name="Van de Peer Y."/>
            <person name="Wincker P."/>
        </authorList>
    </citation>
    <scope>NUCLEOTIDE SEQUENCE [LARGE SCALE GENOMIC DNA]</scope>
    <source>
        <strain evidence="13">Ec32 / CCAP1310/4</strain>
    </source>
</reference>
<dbReference type="Proteomes" id="UP000002630">
    <property type="component" value="Linkage Group LG28"/>
</dbReference>
<evidence type="ECO:0000256" key="1">
    <source>
        <dbReference type="ARBA" id="ARBA00004477"/>
    </source>
</evidence>
<evidence type="ECO:0000256" key="3">
    <source>
        <dbReference type="ARBA" id="ARBA00022516"/>
    </source>
</evidence>
<gene>
    <name evidence="12" type="ORF">Esi_0080_0106</name>
</gene>
<dbReference type="InterPro" id="IPR007130">
    <property type="entry name" value="DAGAT"/>
</dbReference>
<dbReference type="PANTHER" id="PTHR12317">
    <property type="entry name" value="DIACYLGLYCEROL O-ACYLTRANSFERASE"/>
    <property type="match status" value="1"/>
</dbReference>
<organism evidence="12 13">
    <name type="scientific">Ectocarpus siliculosus</name>
    <name type="common">Brown alga</name>
    <name type="synonym">Conferva siliculosa</name>
    <dbReference type="NCBI Taxonomy" id="2880"/>
    <lineage>
        <taxon>Eukaryota</taxon>
        <taxon>Sar</taxon>
        <taxon>Stramenopiles</taxon>
        <taxon>Ochrophyta</taxon>
        <taxon>PX clade</taxon>
        <taxon>Phaeophyceae</taxon>
        <taxon>Ectocarpales</taxon>
        <taxon>Ectocarpaceae</taxon>
        <taxon>Ectocarpus</taxon>
    </lineage>
</organism>
<accession>D7G7D5</accession>
<keyword evidence="3" id="KW-0444">Lipid biosynthesis</keyword>
<keyword evidence="10 12" id="KW-0012">Acyltransferase</keyword>
<evidence type="ECO:0000256" key="6">
    <source>
        <dbReference type="ARBA" id="ARBA00022824"/>
    </source>
</evidence>
<keyword evidence="7 11" id="KW-1133">Transmembrane helix</keyword>
<evidence type="ECO:0000313" key="13">
    <source>
        <dbReference type="Proteomes" id="UP000002630"/>
    </source>
</evidence>
<evidence type="ECO:0000256" key="2">
    <source>
        <dbReference type="ARBA" id="ARBA00005420"/>
    </source>
</evidence>
<dbReference type="OrthoDB" id="264532at2759"/>
<protein>
    <recommendedName>
        <fullName evidence="11">Acyltransferase</fullName>
        <ecNumber evidence="11">2.3.1.-</ecNumber>
    </recommendedName>
</protein>
<keyword evidence="8" id="KW-0443">Lipid metabolism</keyword>
<dbReference type="eggNOG" id="KOG0831">
    <property type="taxonomic scope" value="Eukaryota"/>
</dbReference>
<keyword evidence="13" id="KW-1185">Reference proteome</keyword>
<keyword evidence="5 11" id="KW-0812">Transmembrane</keyword>
<evidence type="ECO:0000256" key="10">
    <source>
        <dbReference type="ARBA" id="ARBA00023315"/>
    </source>
</evidence>
<dbReference type="AlphaFoldDB" id="D7G7D5"/>
<feature type="transmembrane region" description="Helical" evidence="11">
    <location>
        <begin position="120"/>
        <end position="139"/>
    </location>
</feature>
<evidence type="ECO:0000256" key="5">
    <source>
        <dbReference type="ARBA" id="ARBA00022692"/>
    </source>
</evidence>
<evidence type="ECO:0000256" key="7">
    <source>
        <dbReference type="ARBA" id="ARBA00022989"/>
    </source>
</evidence>
<proteinExistence type="inferred from homology"/>
<dbReference type="InParanoid" id="D7G7D5"/>
<comment type="subcellular location">
    <subcellularLocation>
        <location evidence="1 11">Endoplasmic reticulum membrane</location>
        <topology evidence="1 11">Multi-pass membrane protein</topology>
    </subcellularLocation>
</comment>
<evidence type="ECO:0000313" key="12">
    <source>
        <dbReference type="EMBL" id="CBJ27686.1"/>
    </source>
</evidence>
<dbReference type="Pfam" id="PF03982">
    <property type="entry name" value="DAGAT"/>
    <property type="match status" value="1"/>
</dbReference>
<dbReference type="GO" id="GO:0004144">
    <property type="term" value="F:diacylglycerol O-acyltransferase activity"/>
    <property type="evidence" value="ECO:0007669"/>
    <property type="project" value="TreeGrafter"/>
</dbReference>
<evidence type="ECO:0000256" key="11">
    <source>
        <dbReference type="RuleBase" id="RU367023"/>
    </source>
</evidence>
<dbReference type="OMA" id="CANASDD"/>
<sequence>MISTVQPADANSARRIVTRCWASYLRSGGGCHEADRLLIRPAYRMQRCHQQDGVVRTTPACCSKFQEKELSADVGHQQPMTALQEAFSILLFFLFPGCMVWVPFALAGAAWAAYRYLPAGGAPQVLLGLGAVALFFWPLSHWPAFTRTWITPHIFRYTSCCFAWEAPLEASAGPYFLCAPPHGILPVGNLVTMLSFPMVWGFSFKGLTTDAALRLPLMRHVMAWIGCQSAGREEVARSVGEGWSVGLCPGGVAEIFDSNNDNEVLFLKARKGFVKLSLRMGTTLVPCYTFGNTRIFRSWQDPYGILRALSRKLGFGLLLVWGRMLLPIILRQPLLVVTGRPIVVPKPAGEPTQADIDKYHDLFVAELRRIFDKYKGPYGWGEKELIIR</sequence>
<dbReference type="CDD" id="cd07987">
    <property type="entry name" value="LPLAT_MGAT-like"/>
    <property type="match status" value="1"/>
</dbReference>
<comment type="similarity">
    <text evidence="2 11">Belongs to the diacylglycerol acyltransferase family.</text>
</comment>
<evidence type="ECO:0000256" key="4">
    <source>
        <dbReference type="ARBA" id="ARBA00022679"/>
    </source>
</evidence>
<name>D7G7D5_ECTSI</name>